<evidence type="ECO:0000313" key="2">
    <source>
        <dbReference type="EMBL" id="GFJ76446.1"/>
    </source>
</evidence>
<dbReference type="AlphaFoldDB" id="A0A6V8K398"/>
<gene>
    <name evidence="2" type="ORF">Phou_006260</name>
</gene>
<sequence>MLLVADVDMNTESVHFRDKGAKERPGRSVGTCARGATTGRRVAESVAGRPGRGTLNSRWTTRSTRRSATRRTRAAADRSRLDLEP</sequence>
<dbReference type="Proteomes" id="UP000482800">
    <property type="component" value="Unassembled WGS sequence"/>
</dbReference>
<keyword evidence="3" id="KW-1185">Reference proteome</keyword>
<feature type="compositionally biased region" description="Basic and acidic residues" evidence="1">
    <location>
        <begin position="74"/>
        <end position="85"/>
    </location>
</feature>
<organism evidence="2 3">
    <name type="scientific">Phytohabitans houttuyneae</name>
    <dbReference type="NCBI Taxonomy" id="1076126"/>
    <lineage>
        <taxon>Bacteria</taxon>
        <taxon>Bacillati</taxon>
        <taxon>Actinomycetota</taxon>
        <taxon>Actinomycetes</taxon>
        <taxon>Micromonosporales</taxon>
        <taxon>Micromonosporaceae</taxon>
    </lineage>
</organism>
<protein>
    <submittedName>
        <fullName evidence="2">Uncharacterized protein</fullName>
    </submittedName>
</protein>
<comment type="caution">
    <text evidence="2">The sequence shown here is derived from an EMBL/GenBank/DDBJ whole genome shotgun (WGS) entry which is preliminary data.</text>
</comment>
<feature type="region of interest" description="Disordered" evidence="1">
    <location>
        <begin position="18"/>
        <end position="85"/>
    </location>
</feature>
<proteinExistence type="predicted"/>
<evidence type="ECO:0000256" key="1">
    <source>
        <dbReference type="SAM" id="MobiDB-lite"/>
    </source>
</evidence>
<feature type="compositionally biased region" description="Basic residues" evidence="1">
    <location>
        <begin position="63"/>
        <end position="73"/>
    </location>
</feature>
<reference evidence="2 3" key="2">
    <citation type="submission" date="2020-03" db="EMBL/GenBank/DDBJ databases">
        <authorList>
            <person name="Ichikawa N."/>
            <person name="Kimura A."/>
            <person name="Kitahashi Y."/>
            <person name="Uohara A."/>
        </authorList>
    </citation>
    <scope>NUCLEOTIDE SEQUENCE [LARGE SCALE GENOMIC DNA]</scope>
    <source>
        <strain evidence="2 3">NBRC 108639</strain>
    </source>
</reference>
<accession>A0A6V8K398</accession>
<evidence type="ECO:0000313" key="3">
    <source>
        <dbReference type="Proteomes" id="UP000482800"/>
    </source>
</evidence>
<name>A0A6V8K398_9ACTN</name>
<reference evidence="2 3" key="1">
    <citation type="submission" date="2020-03" db="EMBL/GenBank/DDBJ databases">
        <title>Whole genome shotgun sequence of Phytohabitans houttuyneae NBRC 108639.</title>
        <authorList>
            <person name="Komaki H."/>
            <person name="Tamura T."/>
        </authorList>
    </citation>
    <scope>NUCLEOTIDE SEQUENCE [LARGE SCALE GENOMIC DNA]</scope>
    <source>
        <strain evidence="2 3">NBRC 108639</strain>
    </source>
</reference>
<dbReference type="EMBL" id="BLPF01000001">
    <property type="protein sequence ID" value="GFJ76446.1"/>
    <property type="molecule type" value="Genomic_DNA"/>
</dbReference>